<dbReference type="AlphaFoldDB" id="A0A645G2J9"/>
<organism evidence="1">
    <name type="scientific">bioreactor metagenome</name>
    <dbReference type="NCBI Taxonomy" id="1076179"/>
    <lineage>
        <taxon>unclassified sequences</taxon>
        <taxon>metagenomes</taxon>
        <taxon>ecological metagenomes</taxon>
    </lineage>
</organism>
<reference evidence="1" key="1">
    <citation type="submission" date="2019-08" db="EMBL/GenBank/DDBJ databases">
        <authorList>
            <person name="Kucharzyk K."/>
            <person name="Murdoch R.W."/>
            <person name="Higgins S."/>
            <person name="Loffler F."/>
        </authorList>
    </citation>
    <scope>NUCLEOTIDE SEQUENCE</scope>
</reference>
<proteinExistence type="predicted"/>
<dbReference type="EMBL" id="VSSQ01065643">
    <property type="protein sequence ID" value="MPN18333.1"/>
    <property type="molecule type" value="Genomic_DNA"/>
</dbReference>
<sequence length="108" mass="12328">MIRPHAHAKAIVFIEAHAYAGICDVLLNLRQIVAVLQIKPKQPALELIGKPRQPAQRAFLRNLQNILVDGFRQCCGEAKQRRPAPVHRRGVDERRIIELHPLGRFFVL</sequence>
<protein>
    <submittedName>
        <fullName evidence="1">Uncharacterized protein</fullName>
    </submittedName>
</protein>
<accession>A0A645G2J9</accession>
<comment type="caution">
    <text evidence="1">The sequence shown here is derived from an EMBL/GenBank/DDBJ whole genome shotgun (WGS) entry which is preliminary data.</text>
</comment>
<evidence type="ECO:0000313" key="1">
    <source>
        <dbReference type="EMBL" id="MPN18333.1"/>
    </source>
</evidence>
<name>A0A645G2J9_9ZZZZ</name>
<gene>
    <name evidence="1" type="ORF">SDC9_165693</name>
</gene>